<comment type="catalytic activity">
    <reaction evidence="1">
        <text>adenosine(1518)/adenosine(1519) in 16S rRNA + 4 S-adenosyl-L-methionine = N(6)-dimethyladenosine(1518)/N(6)-dimethyladenosine(1519) in 16S rRNA + 4 S-adenosyl-L-homocysteine + 4 H(+)</text>
        <dbReference type="Rhea" id="RHEA:19609"/>
        <dbReference type="Rhea" id="RHEA-COMP:10232"/>
        <dbReference type="Rhea" id="RHEA-COMP:10233"/>
        <dbReference type="ChEBI" id="CHEBI:15378"/>
        <dbReference type="ChEBI" id="CHEBI:57856"/>
        <dbReference type="ChEBI" id="CHEBI:59789"/>
        <dbReference type="ChEBI" id="CHEBI:74411"/>
        <dbReference type="ChEBI" id="CHEBI:74493"/>
        <dbReference type="EC" id="2.1.1.182"/>
    </reaction>
</comment>
<dbReference type="Pfam" id="PF00398">
    <property type="entry name" value="RrnaAD"/>
    <property type="match status" value="1"/>
</dbReference>
<keyword evidence="1 2" id="KW-0489">Methyltransferase</keyword>
<evidence type="ECO:0000256" key="1">
    <source>
        <dbReference type="HAMAP-Rule" id="MF_00607"/>
    </source>
</evidence>
<dbReference type="InterPro" id="IPR029063">
    <property type="entry name" value="SAM-dependent_MTases_sf"/>
</dbReference>
<gene>
    <name evidence="1 2" type="primary">rsmA</name>
    <name evidence="1" type="synonym">ksgA</name>
    <name evidence="2" type="ORF">G4V39_06860</name>
</gene>
<feature type="binding site" evidence="1">
    <location>
        <position position="48"/>
    </location>
    <ligand>
        <name>S-adenosyl-L-methionine</name>
        <dbReference type="ChEBI" id="CHEBI:59789"/>
    </ligand>
</feature>
<evidence type="ECO:0000313" key="3">
    <source>
        <dbReference type="Proteomes" id="UP000502179"/>
    </source>
</evidence>
<feature type="binding site" evidence="1">
    <location>
        <position position="115"/>
    </location>
    <ligand>
        <name>S-adenosyl-L-methionine</name>
        <dbReference type="ChEBI" id="CHEBI:59789"/>
    </ligand>
</feature>
<feature type="binding site" evidence="1">
    <location>
        <position position="21"/>
    </location>
    <ligand>
        <name>S-adenosyl-L-methionine</name>
        <dbReference type="ChEBI" id="CHEBI:59789"/>
    </ligand>
</feature>
<dbReference type="AlphaFoldDB" id="A0A6G7PWV7"/>
<organism evidence="2 3">
    <name type="scientific">Thermosulfuriphilus ammonigenes</name>
    <dbReference type="NCBI Taxonomy" id="1936021"/>
    <lineage>
        <taxon>Bacteria</taxon>
        <taxon>Pseudomonadati</taxon>
        <taxon>Thermodesulfobacteriota</taxon>
        <taxon>Thermodesulfobacteria</taxon>
        <taxon>Thermodesulfobacteriales</taxon>
        <taxon>Thermodesulfobacteriaceae</taxon>
        <taxon>Thermosulfuriphilus</taxon>
    </lineage>
</organism>
<keyword evidence="1" id="KW-0949">S-adenosyl-L-methionine</keyword>
<dbReference type="SUPFAM" id="SSF53335">
    <property type="entry name" value="S-adenosyl-L-methionine-dependent methyltransferases"/>
    <property type="match status" value="1"/>
</dbReference>
<comment type="similarity">
    <text evidence="1">Belongs to the class I-like SAM-binding methyltransferase superfamily. rRNA adenine N(6)-methyltransferase family. RsmA subfamily.</text>
</comment>
<dbReference type="PROSITE" id="PS51689">
    <property type="entry name" value="SAM_RNA_A_N6_MT"/>
    <property type="match status" value="1"/>
</dbReference>
<dbReference type="GO" id="GO:0052908">
    <property type="term" value="F:16S rRNA (adenine(1518)-N(6)/adenine(1519)-N(6))-dimethyltransferase activity"/>
    <property type="evidence" value="ECO:0007669"/>
    <property type="project" value="UniProtKB-EC"/>
</dbReference>
<dbReference type="SMART" id="SM00650">
    <property type="entry name" value="rADc"/>
    <property type="match status" value="1"/>
</dbReference>
<dbReference type="Gene3D" id="1.10.8.100">
    <property type="entry name" value="Ribosomal RNA adenine dimethylase-like, domain 2"/>
    <property type="match status" value="1"/>
</dbReference>
<dbReference type="Proteomes" id="UP000502179">
    <property type="component" value="Chromosome"/>
</dbReference>
<feature type="binding site" evidence="1">
    <location>
        <position position="69"/>
    </location>
    <ligand>
        <name>S-adenosyl-L-methionine</name>
        <dbReference type="ChEBI" id="CHEBI:59789"/>
    </ligand>
</feature>
<protein>
    <recommendedName>
        <fullName evidence="1">Ribosomal RNA small subunit methyltransferase A</fullName>
        <ecNumber evidence="1">2.1.1.182</ecNumber>
    </recommendedName>
    <alternativeName>
        <fullName evidence="1">16S rRNA (adenine(1518)-N(6)/adenine(1519)-N(6))-dimethyltransferase</fullName>
    </alternativeName>
    <alternativeName>
        <fullName evidence="1">16S rRNA dimethyladenosine transferase</fullName>
    </alternativeName>
    <alternativeName>
        <fullName evidence="1">16S rRNA dimethylase</fullName>
    </alternativeName>
    <alternativeName>
        <fullName evidence="1">S-adenosylmethionine-6-N', N'-adenosyl(rRNA) dimethyltransferase</fullName>
    </alternativeName>
</protein>
<keyword evidence="1" id="KW-0698">rRNA processing</keyword>
<dbReference type="CDD" id="cd02440">
    <property type="entry name" value="AdoMet_MTases"/>
    <property type="match status" value="1"/>
</dbReference>
<dbReference type="InterPro" id="IPR020598">
    <property type="entry name" value="rRNA_Ade_methylase_Trfase_N"/>
</dbReference>
<dbReference type="EC" id="2.1.1.182" evidence="1"/>
<comment type="function">
    <text evidence="1">Specifically dimethylates two adjacent adenosines (A1518 and A1519) in the loop of a conserved hairpin near the 3'-end of 16S rRNA in the 30S particle. May play a critical role in biogenesis of 30S subunits.</text>
</comment>
<dbReference type="KEGG" id="tav:G4V39_06860"/>
<dbReference type="InterPro" id="IPR020596">
    <property type="entry name" value="rRNA_Ade_Mease_Trfase_CS"/>
</dbReference>
<keyword evidence="3" id="KW-1185">Reference proteome</keyword>
<dbReference type="Gene3D" id="3.40.50.150">
    <property type="entry name" value="Vaccinia Virus protein VP39"/>
    <property type="match status" value="1"/>
</dbReference>
<evidence type="ECO:0000313" key="2">
    <source>
        <dbReference type="EMBL" id="QIJ72001.1"/>
    </source>
</evidence>
<sequence>MNPRKILQKYGLSPQKSLGQNFLVDVNLARRLVALSDLPPQATVIELGAGLGALTLALAEASERVIAYEIDKGLIKALKAEGLPDNVCLRQGDILKLDWADLARELDQKLIIFGNLPYYLTSPLLFSLLKARKHLSFCTFMVQKEVADRLLASPGSRKYGLLSVFLGVWAEIRALMNLSPRCFWPPPKVSSTAIKITFRLPDRRPKDEQWFMTLVKVAFSQRRKTLANALKSLGIPRQKTEAALISLGLPVNIRPEALSPTDFVDLSEKLTPIFDQNGRV</sequence>
<dbReference type="HAMAP" id="MF_00607">
    <property type="entry name" value="16SrRNA_methyltr_A"/>
    <property type="match status" value="1"/>
</dbReference>
<dbReference type="GO" id="GO:0005829">
    <property type="term" value="C:cytosol"/>
    <property type="evidence" value="ECO:0007669"/>
    <property type="project" value="TreeGrafter"/>
</dbReference>
<accession>A0A6G7PWV7</accession>
<dbReference type="InterPro" id="IPR011530">
    <property type="entry name" value="rRNA_adenine_dimethylase"/>
</dbReference>
<feature type="binding site" evidence="1">
    <location>
        <position position="93"/>
    </location>
    <ligand>
        <name>S-adenosyl-L-methionine</name>
        <dbReference type="ChEBI" id="CHEBI:59789"/>
    </ligand>
</feature>
<feature type="binding site" evidence="1">
    <location>
        <position position="23"/>
    </location>
    <ligand>
        <name>S-adenosyl-L-methionine</name>
        <dbReference type="ChEBI" id="CHEBI:59789"/>
    </ligand>
</feature>
<dbReference type="NCBIfam" id="TIGR00755">
    <property type="entry name" value="ksgA"/>
    <property type="match status" value="1"/>
</dbReference>
<dbReference type="EMBL" id="CP048877">
    <property type="protein sequence ID" value="QIJ72001.1"/>
    <property type="molecule type" value="Genomic_DNA"/>
</dbReference>
<keyword evidence="1 2" id="KW-0808">Transferase</keyword>
<name>A0A6G7PWV7_9BACT</name>
<dbReference type="PANTHER" id="PTHR11727:SF7">
    <property type="entry name" value="DIMETHYLADENOSINE TRANSFERASE-RELATED"/>
    <property type="match status" value="1"/>
</dbReference>
<dbReference type="InterPro" id="IPR023165">
    <property type="entry name" value="rRNA_Ade_diMease-like_C"/>
</dbReference>
<dbReference type="GO" id="GO:0003723">
    <property type="term" value="F:RNA binding"/>
    <property type="evidence" value="ECO:0007669"/>
    <property type="project" value="UniProtKB-UniRule"/>
</dbReference>
<comment type="subcellular location">
    <subcellularLocation>
        <location evidence="1">Cytoplasm</location>
    </subcellularLocation>
</comment>
<dbReference type="PANTHER" id="PTHR11727">
    <property type="entry name" value="DIMETHYLADENOSINE TRANSFERASE"/>
    <property type="match status" value="1"/>
</dbReference>
<dbReference type="InterPro" id="IPR001737">
    <property type="entry name" value="KsgA/Erm"/>
</dbReference>
<reference evidence="2 3" key="1">
    <citation type="submission" date="2020-02" db="EMBL/GenBank/DDBJ databases">
        <title>Genome analysis of Thermosulfuriphilus ammonigenes ST65T, an anaerobic thermophilic chemolithoautotrophic bacterium isolated from a deep-sea hydrothermal vent.</title>
        <authorList>
            <person name="Slobodkina G."/>
            <person name="Allioux M."/>
            <person name="Merkel A."/>
            <person name="Alain K."/>
            <person name="Jebbar M."/>
            <person name="Slobodkin A."/>
        </authorList>
    </citation>
    <scope>NUCLEOTIDE SEQUENCE [LARGE SCALE GENOMIC DNA]</scope>
    <source>
        <strain evidence="2 3">ST65</strain>
    </source>
</reference>
<dbReference type="PROSITE" id="PS01131">
    <property type="entry name" value="RRNA_A_DIMETH"/>
    <property type="match status" value="1"/>
</dbReference>
<dbReference type="RefSeq" id="WP_166032218.1">
    <property type="nucleotide sequence ID" value="NZ_CP048877.1"/>
</dbReference>
<proteinExistence type="inferred from homology"/>
<keyword evidence="1" id="KW-0694">RNA-binding</keyword>
<keyword evidence="1" id="KW-0963">Cytoplasm</keyword>